<keyword evidence="3" id="KW-1185">Reference proteome</keyword>
<gene>
    <name evidence="2" type="ordered locus">DP1295</name>
</gene>
<dbReference type="Proteomes" id="UP000000602">
    <property type="component" value="Chromosome"/>
</dbReference>
<dbReference type="KEGG" id="dps:DP1295"/>
<evidence type="ECO:0000256" key="1">
    <source>
        <dbReference type="SAM" id="MobiDB-lite"/>
    </source>
</evidence>
<dbReference type="EMBL" id="CR522870">
    <property type="protein sequence ID" value="CAG36024.1"/>
    <property type="molecule type" value="Genomic_DNA"/>
</dbReference>
<accession>Q6ANQ0</accession>
<dbReference type="AlphaFoldDB" id="Q6ANQ0"/>
<evidence type="ECO:0000313" key="2">
    <source>
        <dbReference type="EMBL" id="CAG36024.1"/>
    </source>
</evidence>
<reference evidence="3" key="1">
    <citation type="journal article" date="2004" name="Environ. Microbiol.">
        <title>The genome of Desulfotalea psychrophila, a sulfate-reducing bacterium from permanently cold Arctic sediments.</title>
        <authorList>
            <person name="Rabus R."/>
            <person name="Ruepp A."/>
            <person name="Frickey T."/>
            <person name="Rattei T."/>
            <person name="Fartmann B."/>
            <person name="Stark M."/>
            <person name="Bauer M."/>
            <person name="Zibat A."/>
            <person name="Lombardot T."/>
            <person name="Becker I."/>
            <person name="Amann J."/>
            <person name="Gellner K."/>
            <person name="Teeling H."/>
            <person name="Leuschner W.D."/>
            <person name="Gloeckner F.-O."/>
            <person name="Lupas A.N."/>
            <person name="Amann R."/>
            <person name="Klenk H.-P."/>
        </authorList>
    </citation>
    <scope>NUCLEOTIDE SEQUENCE [LARGE SCALE GENOMIC DNA]</scope>
    <source>
        <strain evidence="3">DSM 12343 / LSv54</strain>
    </source>
</reference>
<sequence length="136" mass="15256">MSSQGIASPCHPWHRRGSSMGIAAPWLSHRSIPPIPGHIIQKMFRRRKAPSAELLETNCWGKDGIAEKKVLDFFGARRYLHSYKNSDEHSRRDFSHGSTDGEGTEEVNLSGQRTAMGRASGESHYGHRRSKPACSW</sequence>
<proteinExistence type="predicted"/>
<evidence type="ECO:0000313" key="3">
    <source>
        <dbReference type="Proteomes" id="UP000000602"/>
    </source>
</evidence>
<protein>
    <submittedName>
        <fullName evidence="2">Uncharacterized protein</fullName>
    </submittedName>
</protein>
<feature type="compositionally biased region" description="Basic and acidic residues" evidence="1">
    <location>
        <begin position="85"/>
        <end position="95"/>
    </location>
</feature>
<dbReference type="HOGENOM" id="CLU_1872110_0_0_7"/>
<organism evidence="2 3">
    <name type="scientific">Desulfotalea psychrophila (strain LSv54 / DSM 12343)</name>
    <dbReference type="NCBI Taxonomy" id="177439"/>
    <lineage>
        <taxon>Bacteria</taxon>
        <taxon>Pseudomonadati</taxon>
        <taxon>Thermodesulfobacteriota</taxon>
        <taxon>Desulfobulbia</taxon>
        <taxon>Desulfobulbales</taxon>
        <taxon>Desulfocapsaceae</taxon>
        <taxon>Desulfotalea</taxon>
    </lineage>
</organism>
<feature type="region of interest" description="Disordered" evidence="1">
    <location>
        <begin position="85"/>
        <end position="136"/>
    </location>
</feature>
<feature type="compositionally biased region" description="Basic residues" evidence="1">
    <location>
        <begin position="126"/>
        <end position="136"/>
    </location>
</feature>
<name>Q6ANQ0_DESPS</name>